<dbReference type="InterPro" id="IPR052519">
    <property type="entry name" value="Euk-type_GlcNAc_Kinase"/>
</dbReference>
<gene>
    <name evidence="2" type="ORF">FCK90_12865</name>
</gene>
<sequence length="313" mass="32370">MQRTLFGLDIGGTSTLGIRAETQSGSARDPGDPGTWEVLGTAKGGSANPQNVPLEAAREEIRRTLAQLGIDEAVDPEQVSVIAGSGGVDTPADERRLREMIAAAAPGIGPGQVTVVHDSRLILAAGGLDTGISVIAGTGSVAWGRTADGTEARAGGWGHLLGDEGSSWWVAREAVRRALHRADSGVPADDLDRAVVRARQLEDRTALISDFHPDPDRTEWAELATVVDRCAESGDVDARALLGRAASELVDLAGAVAERLAVTGPVVIGGGLAGHSRCVQNAFVSLAADRGLTDIRLLDVEPVMGALHLAGSR</sequence>
<evidence type="ECO:0000259" key="1">
    <source>
        <dbReference type="Pfam" id="PF01869"/>
    </source>
</evidence>
<dbReference type="EMBL" id="SZWF01000022">
    <property type="protein sequence ID" value="KAA9393274.1"/>
    <property type="molecule type" value="Genomic_DNA"/>
</dbReference>
<accession>A0A5J5KUM7</accession>
<reference evidence="2 3" key="1">
    <citation type="submission" date="2019-05" db="EMBL/GenBank/DDBJ databases">
        <title>Kocuria coralli sp. nov., a novel actinobacterium isolated from coral reef seawater.</title>
        <authorList>
            <person name="Li J."/>
        </authorList>
    </citation>
    <scope>NUCLEOTIDE SEQUENCE [LARGE SCALE GENOMIC DNA]</scope>
    <source>
        <strain evidence="2 3">SCSIO 13007</strain>
    </source>
</reference>
<dbReference type="PANTHER" id="PTHR43190:SF3">
    <property type="entry name" value="N-ACETYL-D-GLUCOSAMINE KINASE"/>
    <property type="match status" value="1"/>
</dbReference>
<dbReference type="Pfam" id="PF01869">
    <property type="entry name" value="BcrAD_BadFG"/>
    <property type="match status" value="1"/>
</dbReference>
<evidence type="ECO:0000313" key="2">
    <source>
        <dbReference type="EMBL" id="KAA9393274.1"/>
    </source>
</evidence>
<evidence type="ECO:0000313" key="3">
    <source>
        <dbReference type="Proteomes" id="UP000325957"/>
    </source>
</evidence>
<dbReference type="InterPro" id="IPR002731">
    <property type="entry name" value="ATPase_BadF"/>
</dbReference>
<organism evidence="2 3">
    <name type="scientific">Kocuria coralli</name>
    <dbReference type="NCBI Taxonomy" id="1461025"/>
    <lineage>
        <taxon>Bacteria</taxon>
        <taxon>Bacillati</taxon>
        <taxon>Actinomycetota</taxon>
        <taxon>Actinomycetes</taxon>
        <taxon>Micrococcales</taxon>
        <taxon>Micrococcaceae</taxon>
        <taxon>Kocuria</taxon>
    </lineage>
</organism>
<dbReference type="AlphaFoldDB" id="A0A5J5KUM7"/>
<dbReference type="Proteomes" id="UP000325957">
    <property type="component" value="Unassembled WGS sequence"/>
</dbReference>
<dbReference type="SUPFAM" id="SSF53067">
    <property type="entry name" value="Actin-like ATPase domain"/>
    <property type="match status" value="2"/>
</dbReference>
<dbReference type="RefSeq" id="WP_158034711.1">
    <property type="nucleotide sequence ID" value="NZ_ML708626.1"/>
</dbReference>
<name>A0A5J5KUM7_9MICC</name>
<feature type="domain" description="ATPase BadF/BadG/BcrA/BcrD type" evidence="1">
    <location>
        <begin position="7"/>
        <end position="310"/>
    </location>
</feature>
<dbReference type="InterPro" id="IPR043129">
    <property type="entry name" value="ATPase_NBD"/>
</dbReference>
<dbReference type="PANTHER" id="PTHR43190">
    <property type="entry name" value="N-ACETYL-D-GLUCOSAMINE KINASE"/>
    <property type="match status" value="1"/>
</dbReference>
<protein>
    <submittedName>
        <fullName evidence="2">ATPase</fullName>
    </submittedName>
</protein>
<proteinExistence type="predicted"/>
<comment type="caution">
    <text evidence="2">The sequence shown here is derived from an EMBL/GenBank/DDBJ whole genome shotgun (WGS) entry which is preliminary data.</text>
</comment>
<dbReference type="OrthoDB" id="8701357at2"/>
<keyword evidence="3" id="KW-1185">Reference proteome</keyword>
<dbReference type="CDD" id="cd24007">
    <property type="entry name" value="ASKHA_NBD_eukNAGK-like"/>
    <property type="match status" value="1"/>
</dbReference>
<dbReference type="Gene3D" id="3.30.420.40">
    <property type="match status" value="2"/>
</dbReference>